<name>A0ABP3PZQ8_9PROT</name>
<dbReference type="CDD" id="cd02603">
    <property type="entry name" value="HAD_sEH-N_like"/>
    <property type="match status" value="1"/>
</dbReference>
<organism evidence="1 2">
    <name type="scientific">Rhizomicrobium electricum</name>
    <dbReference type="NCBI Taxonomy" id="480070"/>
    <lineage>
        <taxon>Bacteria</taxon>
        <taxon>Pseudomonadati</taxon>
        <taxon>Pseudomonadota</taxon>
        <taxon>Alphaproteobacteria</taxon>
        <taxon>Micropepsales</taxon>
        <taxon>Micropepsaceae</taxon>
        <taxon>Rhizomicrobium</taxon>
    </lineage>
</organism>
<reference evidence="2" key="1">
    <citation type="journal article" date="2019" name="Int. J. Syst. Evol. Microbiol.">
        <title>The Global Catalogue of Microorganisms (GCM) 10K type strain sequencing project: providing services to taxonomists for standard genome sequencing and annotation.</title>
        <authorList>
            <consortium name="The Broad Institute Genomics Platform"/>
            <consortium name="The Broad Institute Genome Sequencing Center for Infectious Disease"/>
            <person name="Wu L."/>
            <person name="Ma J."/>
        </authorList>
    </citation>
    <scope>NUCLEOTIDE SEQUENCE [LARGE SCALE GENOMIC DNA]</scope>
    <source>
        <strain evidence="2">JCM 15089</strain>
    </source>
</reference>
<dbReference type="EMBL" id="BAAADD010000007">
    <property type="protein sequence ID" value="GAA0576394.1"/>
    <property type="molecule type" value="Genomic_DNA"/>
</dbReference>
<dbReference type="Proteomes" id="UP001499951">
    <property type="component" value="Unassembled WGS sequence"/>
</dbReference>
<dbReference type="NCBIfam" id="TIGR01509">
    <property type="entry name" value="HAD-SF-IA-v3"/>
    <property type="match status" value="1"/>
</dbReference>
<protein>
    <recommendedName>
        <fullName evidence="3">HAD family phosphatase</fullName>
    </recommendedName>
</protein>
<dbReference type="InterPro" id="IPR036412">
    <property type="entry name" value="HAD-like_sf"/>
</dbReference>
<evidence type="ECO:0000313" key="2">
    <source>
        <dbReference type="Proteomes" id="UP001499951"/>
    </source>
</evidence>
<dbReference type="RefSeq" id="WP_166936495.1">
    <property type="nucleotide sequence ID" value="NZ_BAAADD010000007.1"/>
</dbReference>
<dbReference type="Pfam" id="PF00702">
    <property type="entry name" value="Hydrolase"/>
    <property type="match status" value="1"/>
</dbReference>
<evidence type="ECO:0000313" key="1">
    <source>
        <dbReference type="EMBL" id="GAA0576394.1"/>
    </source>
</evidence>
<accession>A0ABP3PZQ8</accession>
<dbReference type="SFLD" id="SFLDS00003">
    <property type="entry name" value="Haloacid_Dehalogenase"/>
    <property type="match status" value="1"/>
</dbReference>
<dbReference type="Gene3D" id="3.40.50.1000">
    <property type="entry name" value="HAD superfamily/HAD-like"/>
    <property type="match status" value="1"/>
</dbReference>
<dbReference type="InterPro" id="IPR006439">
    <property type="entry name" value="HAD-SF_hydro_IA"/>
</dbReference>
<dbReference type="PANTHER" id="PTHR43611:SF3">
    <property type="entry name" value="FLAVIN MONONUCLEOTIDE HYDROLASE 1, CHLOROPLATIC"/>
    <property type="match status" value="1"/>
</dbReference>
<dbReference type="SUPFAM" id="SSF56784">
    <property type="entry name" value="HAD-like"/>
    <property type="match status" value="1"/>
</dbReference>
<dbReference type="SFLD" id="SFLDG01129">
    <property type="entry name" value="C1.5:_HAD__Beta-PGM__Phosphata"/>
    <property type="match status" value="1"/>
</dbReference>
<dbReference type="PRINTS" id="PR00413">
    <property type="entry name" value="HADHALOGNASE"/>
</dbReference>
<dbReference type="PANTHER" id="PTHR43611">
    <property type="entry name" value="ALPHA-D-GLUCOSE 1-PHOSPHATE PHOSPHATASE"/>
    <property type="match status" value="1"/>
</dbReference>
<gene>
    <name evidence="1" type="ORF">GCM10008942_26550</name>
</gene>
<dbReference type="InterPro" id="IPR023214">
    <property type="entry name" value="HAD_sf"/>
</dbReference>
<sequence>MQAIVFDFFGVICSEITPFVLPRYMSAEAAVAYKASVVERADLGEIDLAEVLDHLSALTGAVPAALEAEFWACVKIDPEVVALIERLKTRYRTALLSNAMRPFLRQILEKHDLPRLFDEMVISCEEHVTKPNPAIYRLMTGRLGLAPSECFFTDDNPANVRAARGVGMQAAQFTGVETLKRDLLAAGVTL</sequence>
<proteinExistence type="predicted"/>
<keyword evidence="2" id="KW-1185">Reference proteome</keyword>
<evidence type="ECO:0008006" key="3">
    <source>
        <dbReference type="Google" id="ProtNLM"/>
    </source>
</evidence>
<comment type="caution">
    <text evidence="1">The sequence shown here is derived from an EMBL/GenBank/DDBJ whole genome shotgun (WGS) entry which is preliminary data.</text>
</comment>